<dbReference type="EMBL" id="CM047942">
    <property type="protein sequence ID" value="KAI9901866.1"/>
    <property type="molecule type" value="Genomic_DNA"/>
</dbReference>
<proteinExistence type="predicted"/>
<sequence>MGIDNECGSCDSRDKLYKLVRSKDPGNIITKKLIGWHDSTEYEANDLSYNPNRQGECYLCHRLFNFRRGLDQHLNSPAHQQSLYHCPNRNCAKDFKTLAAIINHLESESCGCTRFETVQRSIHNVMSGDRLISF</sequence>
<organism evidence="1 2">
    <name type="scientific">Trichothecium roseum</name>
    <dbReference type="NCBI Taxonomy" id="47278"/>
    <lineage>
        <taxon>Eukaryota</taxon>
        <taxon>Fungi</taxon>
        <taxon>Dikarya</taxon>
        <taxon>Ascomycota</taxon>
        <taxon>Pezizomycotina</taxon>
        <taxon>Sordariomycetes</taxon>
        <taxon>Hypocreomycetidae</taxon>
        <taxon>Hypocreales</taxon>
        <taxon>Hypocreales incertae sedis</taxon>
        <taxon>Trichothecium</taxon>
    </lineage>
</organism>
<gene>
    <name evidence="1" type="ORF">N3K66_003683</name>
</gene>
<dbReference type="Proteomes" id="UP001163324">
    <property type="component" value="Chromosome 3"/>
</dbReference>
<accession>A0ACC0V7G7</accession>
<evidence type="ECO:0000313" key="1">
    <source>
        <dbReference type="EMBL" id="KAI9901866.1"/>
    </source>
</evidence>
<reference evidence="1" key="1">
    <citation type="submission" date="2022-10" db="EMBL/GenBank/DDBJ databases">
        <title>Complete Genome of Trichothecium roseum strain YXFP-22015, a Plant Pathogen Isolated from Citrus.</title>
        <authorList>
            <person name="Wang Y."/>
            <person name="Zhu L."/>
        </authorList>
    </citation>
    <scope>NUCLEOTIDE SEQUENCE</scope>
    <source>
        <strain evidence="1">YXFP-22015</strain>
    </source>
</reference>
<comment type="caution">
    <text evidence="1">The sequence shown here is derived from an EMBL/GenBank/DDBJ whole genome shotgun (WGS) entry which is preliminary data.</text>
</comment>
<protein>
    <submittedName>
        <fullName evidence="1">Uncharacterized protein</fullName>
    </submittedName>
</protein>
<evidence type="ECO:0000313" key="2">
    <source>
        <dbReference type="Proteomes" id="UP001163324"/>
    </source>
</evidence>
<name>A0ACC0V7G7_9HYPO</name>
<keyword evidence="2" id="KW-1185">Reference proteome</keyword>